<evidence type="ECO:0000313" key="3">
    <source>
        <dbReference type="Proteomes" id="UP000076927"/>
    </source>
</evidence>
<dbReference type="Pfam" id="PF07187">
    <property type="entry name" value="DUF1405"/>
    <property type="match status" value="1"/>
</dbReference>
<proteinExistence type="predicted"/>
<dbReference type="PANTHER" id="PTHR40042:SF1">
    <property type="entry name" value="DUF1405 DOMAIN-CONTAINING PROTEIN"/>
    <property type="match status" value="1"/>
</dbReference>
<dbReference type="Proteomes" id="UP000076927">
    <property type="component" value="Chromosome"/>
</dbReference>
<protein>
    <recommendedName>
        <fullName evidence="4">DUF1405 domain-containing protein</fullName>
    </recommendedName>
</protein>
<dbReference type="KEGG" id="pswu:SY83_18465"/>
<evidence type="ECO:0000313" key="2">
    <source>
        <dbReference type="EMBL" id="ANE49014.1"/>
    </source>
</evidence>
<feature type="transmembrane region" description="Helical" evidence="1">
    <location>
        <begin position="46"/>
        <end position="64"/>
    </location>
</feature>
<keyword evidence="1" id="KW-0472">Membrane</keyword>
<organism evidence="2 3">
    <name type="scientific">Paenibacillus swuensis</name>
    <dbReference type="NCBI Taxonomy" id="1178515"/>
    <lineage>
        <taxon>Bacteria</taxon>
        <taxon>Bacillati</taxon>
        <taxon>Bacillota</taxon>
        <taxon>Bacilli</taxon>
        <taxon>Bacillales</taxon>
        <taxon>Paenibacillaceae</taxon>
        <taxon>Paenibacillus</taxon>
    </lineage>
</organism>
<dbReference type="AlphaFoldDB" id="A0A172TQ25"/>
<reference evidence="2 3" key="1">
    <citation type="submission" date="2015-01" db="EMBL/GenBank/DDBJ databases">
        <title>Paenibacillus swuensis/DY6/whole genome sequencing.</title>
        <authorList>
            <person name="Kim M.K."/>
            <person name="Srinivasan S."/>
            <person name="Lee J.-J."/>
        </authorList>
    </citation>
    <scope>NUCLEOTIDE SEQUENCE [LARGE SCALE GENOMIC DNA]</scope>
    <source>
        <strain evidence="2 3">DY6</strain>
    </source>
</reference>
<dbReference type="PANTHER" id="PTHR40042">
    <property type="entry name" value="HYPOTHETICAL MEMBRANE SPANNING PROTEIN"/>
    <property type="match status" value="1"/>
</dbReference>
<evidence type="ECO:0000256" key="1">
    <source>
        <dbReference type="SAM" id="Phobius"/>
    </source>
</evidence>
<dbReference type="InterPro" id="IPR009845">
    <property type="entry name" value="DUF1405"/>
</dbReference>
<dbReference type="PATRIC" id="fig|1178515.4.peg.3723"/>
<feature type="transmembrane region" description="Helical" evidence="1">
    <location>
        <begin position="110"/>
        <end position="127"/>
    </location>
</feature>
<gene>
    <name evidence="2" type="ORF">SY83_18465</name>
</gene>
<accession>A0A172TQ25</accession>
<keyword evidence="1" id="KW-0812">Transmembrane</keyword>
<dbReference type="STRING" id="1178515.SY83_18465"/>
<evidence type="ECO:0008006" key="4">
    <source>
        <dbReference type="Google" id="ProtNLM"/>
    </source>
</evidence>
<feature type="transmembrane region" description="Helical" evidence="1">
    <location>
        <begin position="170"/>
        <end position="191"/>
    </location>
</feature>
<keyword evidence="3" id="KW-1185">Reference proteome</keyword>
<sequence length="198" mass="22552">MLWSLLLTNLAGTIYGYMWYAGQLEYTVSNMMRPEWQLLFVPDSPTASLFFTLTLVYLVADVYANQSIRTPLRGFIEAFALVTSFKYGIWAVTMIFAGSAQGDPLHWQDWMLTVSHLGMAAEVLLFARFYRYGWGSLLLVGLWTLVNDYMDYGQGLYPWLSAELEDNLNVIAGYTVTLTLVSVAIAWYAVIYRSKGRQ</sequence>
<feature type="transmembrane region" description="Helical" evidence="1">
    <location>
        <begin position="76"/>
        <end position="98"/>
    </location>
</feature>
<dbReference type="EMBL" id="CP011388">
    <property type="protein sequence ID" value="ANE49014.1"/>
    <property type="molecule type" value="Genomic_DNA"/>
</dbReference>
<feature type="transmembrane region" description="Helical" evidence="1">
    <location>
        <begin position="132"/>
        <end position="150"/>
    </location>
</feature>
<keyword evidence="1" id="KW-1133">Transmembrane helix</keyword>
<name>A0A172TQ25_9BACL</name>